<dbReference type="PANTHER" id="PTHR43806:SF11">
    <property type="entry name" value="CEREVISIN-RELATED"/>
    <property type="match status" value="1"/>
</dbReference>
<keyword evidence="3 5" id="KW-0378">Hydrolase</keyword>
<keyword evidence="4 5" id="KW-0720">Serine protease</keyword>
<dbReference type="Gene3D" id="3.40.50.200">
    <property type="entry name" value="Peptidase S8/S53 domain"/>
    <property type="match status" value="1"/>
</dbReference>
<protein>
    <recommendedName>
        <fullName evidence="6">Peptidase S8/S53 domain-containing protein</fullName>
    </recommendedName>
</protein>
<feature type="active site" description="Charge relay system" evidence="5">
    <location>
        <position position="179"/>
    </location>
</feature>
<comment type="similarity">
    <text evidence="1 5">Belongs to the peptidase S8 family.</text>
</comment>
<name>A0A1H1LUD2_9GAMM</name>
<gene>
    <name evidence="7" type="ORF">SAMN05216198_0389</name>
</gene>
<dbReference type="PANTHER" id="PTHR43806">
    <property type="entry name" value="PEPTIDASE S8"/>
    <property type="match status" value="1"/>
</dbReference>
<dbReference type="Pfam" id="PF00082">
    <property type="entry name" value="Peptidase_S8"/>
    <property type="match status" value="1"/>
</dbReference>
<evidence type="ECO:0000259" key="6">
    <source>
        <dbReference type="Pfam" id="PF00082"/>
    </source>
</evidence>
<keyword evidence="2 5" id="KW-0645">Protease</keyword>
<accession>A0A1H1LUD2</accession>
<dbReference type="OrthoDB" id="6087879at2"/>
<dbReference type="GO" id="GO:0004252">
    <property type="term" value="F:serine-type endopeptidase activity"/>
    <property type="evidence" value="ECO:0007669"/>
    <property type="project" value="UniProtKB-UniRule"/>
</dbReference>
<feature type="active site" description="Charge relay system" evidence="5">
    <location>
        <position position="9"/>
    </location>
</feature>
<dbReference type="STRING" id="797277.SAMN05216198_0389"/>
<dbReference type="PROSITE" id="PS51892">
    <property type="entry name" value="SUBTILASE"/>
    <property type="match status" value="1"/>
</dbReference>
<dbReference type="Proteomes" id="UP000243426">
    <property type="component" value="Chromosome I"/>
</dbReference>
<dbReference type="AlphaFoldDB" id="A0A1H1LUD2"/>
<feature type="domain" description="Peptidase S8/S53" evidence="6">
    <location>
        <begin position="3"/>
        <end position="212"/>
    </location>
</feature>
<evidence type="ECO:0000256" key="2">
    <source>
        <dbReference type="ARBA" id="ARBA00022670"/>
    </source>
</evidence>
<organism evidence="7 8">
    <name type="scientific">Halopseudomonas litoralis</name>
    <dbReference type="NCBI Taxonomy" id="797277"/>
    <lineage>
        <taxon>Bacteria</taxon>
        <taxon>Pseudomonadati</taxon>
        <taxon>Pseudomonadota</taxon>
        <taxon>Gammaproteobacteria</taxon>
        <taxon>Pseudomonadales</taxon>
        <taxon>Pseudomonadaceae</taxon>
        <taxon>Halopseudomonas</taxon>
    </lineage>
</organism>
<dbReference type="InterPro" id="IPR036852">
    <property type="entry name" value="Peptidase_S8/S53_dom_sf"/>
</dbReference>
<dbReference type="EMBL" id="LT629748">
    <property type="protein sequence ID" value="SDR77960.1"/>
    <property type="molecule type" value="Genomic_DNA"/>
</dbReference>
<dbReference type="InterPro" id="IPR000209">
    <property type="entry name" value="Peptidase_S8/S53_dom"/>
</dbReference>
<evidence type="ECO:0000256" key="1">
    <source>
        <dbReference type="ARBA" id="ARBA00011073"/>
    </source>
</evidence>
<evidence type="ECO:0000256" key="5">
    <source>
        <dbReference type="PROSITE-ProRule" id="PRU01240"/>
    </source>
</evidence>
<dbReference type="RefSeq" id="WP_090271792.1">
    <property type="nucleotide sequence ID" value="NZ_LT629748.1"/>
</dbReference>
<proteinExistence type="inferred from homology"/>
<dbReference type="InterPro" id="IPR050131">
    <property type="entry name" value="Peptidase_S8_subtilisin-like"/>
</dbReference>
<evidence type="ECO:0000313" key="7">
    <source>
        <dbReference type="EMBL" id="SDR77960.1"/>
    </source>
</evidence>
<keyword evidence="8" id="KW-1185">Reference proteome</keyword>
<evidence type="ECO:0000256" key="3">
    <source>
        <dbReference type="ARBA" id="ARBA00022801"/>
    </source>
</evidence>
<feature type="active site" description="Charge relay system" evidence="5">
    <location>
        <position position="42"/>
    </location>
</feature>
<dbReference type="SUPFAM" id="SSF52743">
    <property type="entry name" value="Subtilisin-like"/>
    <property type="match status" value="1"/>
</dbReference>
<sequence>MSVRIGIIDSGVSEALYGHVRVSRRFDGLPGNAPAQPDSVGHGNRLARLILQSCPEAELLIAQVFHNQGRSPVSRVAEALDWLVEEGAQVINMSFGLAGSAVLLHDACRRAAARGRLLVASAPAIGGIVFPAALPECLAVTGDARCAVDEVSWLGQAHADLGACPMLVPGQPEHGGGSSFACARVSGLVAHIIAREGIPSSQIPAYLRQTAHYVGVEERRG</sequence>
<evidence type="ECO:0000256" key="4">
    <source>
        <dbReference type="ARBA" id="ARBA00022825"/>
    </source>
</evidence>
<evidence type="ECO:0000313" key="8">
    <source>
        <dbReference type="Proteomes" id="UP000243426"/>
    </source>
</evidence>
<reference evidence="8" key="1">
    <citation type="submission" date="2016-10" db="EMBL/GenBank/DDBJ databases">
        <authorList>
            <person name="Varghese N."/>
            <person name="Submissions S."/>
        </authorList>
    </citation>
    <scope>NUCLEOTIDE SEQUENCE [LARGE SCALE GENOMIC DNA]</scope>
    <source>
        <strain evidence="8">2SM5</strain>
    </source>
</reference>
<dbReference type="GO" id="GO:0006508">
    <property type="term" value="P:proteolysis"/>
    <property type="evidence" value="ECO:0007669"/>
    <property type="project" value="UniProtKB-KW"/>
</dbReference>